<reference evidence="1 2" key="1">
    <citation type="submission" date="2020-01" db="EMBL/GenBank/DDBJ databases">
        <authorList>
            <consortium name="DOE Joint Genome Institute"/>
            <person name="Haridas S."/>
            <person name="Albert R."/>
            <person name="Binder M."/>
            <person name="Bloem J."/>
            <person name="Labutti K."/>
            <person name="Salamov A."/>
            <person name="Andreopoulos B."/>
            <person name="Baker S.E."/>
            <person name="Barry K."/>
            <person name="Bills G."/>
            <person name="Bluhm B.H."/>
            <person name="Cannon C."/>
            <person name="Castanera R."/>
            <person name="Culley D.E."/>
            <person name="Daum C."/>
            <person name="Ezra D."/>
            <person name="Gonzalez J.B."/>
            <person name="Henrissat B."/>
            <person name="Kuo A."/>
            <person name="Liang C."/>
            <person name="Lipzen A."/>
            <person name="Lutzoni F."/>
            <person name="Magnuson J."/>
            <person name="Mondo S."/>
            <person name="Nolan M."/>
            <person name="Ohm R."/>
            <person name="Pangilinan J."/>
            <person name="Park H.-J.H."/>
            <person name="Ramirez L."/>
            <person name="Alfaro M."/>
            <person name="Sun H."/>
            <person name="Tritt A."/>
            <person name="Yoshinaga Y."/>
            <person name="Zwiers L.-H.L."/>
            <person name="Turgeon B.G."/>
            <person name="Goodwin S.B."/>
            <person name="Spatafora J.W."/>
            <person name="Crous P.W."/>
            <person name="Grigoriev I.V."/>
        </authorList>
    </citation>
    <scope>NUCLEOTIDE SEQUENCE [LARGE SCALE GENOMIC DNA]</scope>
    <source>
        <strain evidence="1 2">CBS 611.86</strain>
    </source>
</reference>
<comment type="caution">
    <text evidence="1">The sequence shown here is derived from an EMBL/GenBank/DDBJ whole genome shotgun (WGS) entry which is preliminary data.</text>
</comment>
<gene>
    <name evidence="1" type="ORF">BDV95DRAFT_603435</name>
</gene>
<evidence type="ECO:0000313" key="1">
    <source>
        <dbReference type="EMBL" id="KAF2876051.1"/>
    </source>
</evidence>
<evidence type="ECO:0000313" key="2">
    <source>
        <dbReference type="Proteomes" id="UP000481861"/>
    </source>
</evidence>
<accession>A0A7C8IFP9</accession>
<dbReference type="EMBL" id="JAADJZ010000004">
    <property type="protein sequence ID" value="KAF2876051.1"/>
    <property type="molecule type" value="Genomic_DNA"/>
</dbReference>
<name>A0A7C8IFP9_9PLEO</name>
<dbReference type="AlphaFoldDB" id="A0A7C8IFP9"/>
<dbReference type="Proteomes" id="UP000481861">
    <property type="component" value="Unassembled WGS sequence"/>
</dbReference>
<proteinExistence type="predicted"/>
<protein>
    <submittedName>
        <fullName evidence="1">Uncharacterized protein</fullName>
    </submittedName>
</protein>
<organism evidence="1 2">
    <name type="scientific">Massariosphaeria phaeospora</name>
    <dbReference type="NCBI Taxonomy" id="100035"/>
    <lineage>
        <taxon>Eukaryota</taxon>
        <taxon>Fungi</taxon>
        <taxon>Dikarya</taxon>
        <taxon>Ascomycota</taxon>
        <taxon>Pezizomycotina</taxon>
        <taxon>Dothideomycetes</taxon>
        <taxon>Pleosporomycetidae</taxon>
        <taxon>Pleosporales</taxon>
        <taxon>Pleosporales incertae sedis</taxon>
        <taxon>Massariosphaeria</taxon>
    </lineage>
</organism>
<sequence>MPSTYDPVRKLEAGSDRAIMRAILVRARRLQLLARGVSKEDPRILRLRDEQADHMKEALEEMDKEQWRARSKKRLEEIKARIEGMQLERRKRRVAEILKRRGE</sequence>
<keyword evidence="2" id="KW-1185">Reference proteome</keyword>